<dbReference type="InterPro" id="IPR000873">
    <property type="entry name" value="AMP-dep_synth/lig_dom"/>
</dbReference>
<evidence type="ECO:0000256" key="2">
    <source>
        <dbReference type="ARBA" id="ARBA00022598"/>
    </source>
</evidence>
<evidence type="ECO:0000259" key="4">
    <source>
        <dbReference type="Pfam" id="PF00501"/>
    </source>
</evidence>
<sequence length="509" mass="56550">MGLLSPAALFRFASAIYRYGINLMALLYFSAGTYGRNVALTDEKETLTYDRLLAHADALAGYFQEQYGLKDGKKVGVWCRNHAAFAKSIFAASFAGADLYLLHAEMSRAQLDDFLARRPLDLVLCDEDRCAMLEASGYAGPKLAIDRQALSIIERRLAEGADVRRLRRRSFAGKLVLPTGGTTGHAKEAPHRPSLSNYLDPFVAFMTRLRIRPYRTAYIATPLYHGYGIAMLLLFCALGKTMVLRRGFEARQACRLVCEHKVEVVAVVPLMLRRMLQAAEGDELRSLACIASGGAELHPQLAKETMKRLGPVLYNLYGTSEAGLATIATPKDLSDAPATIGRSIPGVRLRIEDERKRSAKAGTVGRIFVKNRRSARRREAEGWIDTGDMGRRDERGLFYLYGRADSMIVSGGENVYPIEVEHAILEHAQVEDAAVVGVRDEAYGQRLRAFVSMAPQASATKEQFSDWLRSRLARYQMPRDIVFVDQLPYTPLGKLDRKRLASSDFGIGV</sequence>
<keyword evidence="2" id="KW-0436">Ligase</keyword>
<dbReference type="Proteomes" id="UP000309676">
    <property type="component" value="Unassembled WGS sequence"/>
</dbReference>
<feature type="domain" description="AMP-dependent synthetase/ligase" evidence="4">
    <location>
        <begin position="31"/>
        <end position="372"/>
    </location>
</feature>
<keyword evidence="3" id="KW-0472">Membrane</keyword>
<dbReference type="SUPFAM" id="SSF56801">
    <property type="entry name" value="Acetyl-CoA synthetase-like"/>
    <property type="match status" value="1"/>
</dbReference>
<dbReference type="InterPro" id="IPR042099">
    <property type="entry name" value="ANL_N_sf"/>
</dbReference>
<dbReference type="PANTHER" id="PTHR43201:SF5">
    <property type="entry name" value="MEDIUM-CHAIN ACYL-COA LIGASE ACSF2, MITOCHONDRIAL"/>
    <property type="match status" value="1"/>
</dbReference>
<dbReference type="InterPro" id="IPR045851">
    <property type="entry name" value="AMP-bd_C_sf"/>
</dbReference>
<feature type="transmembrane region" description="Helical" evidence="3">
    <location>
        <begin position="217"/>
        <end position="238"/>
    </location>
</feature>
<dbReference type="EMBL" id="VCIW01000041">
    <property type="protein sequence ID" value="TLS48308.1"/>
    <property type="molecule type" value="Genomic_DNA"/>
</dbReference>
<gene>
    <name evidence="6" type="ORF">FE782_31370</name>
</gene>
<dbReference type="InterPro" id="IPR025110">
    <property type="entry name" value="AMP-bd_C"/>
</dbReference>
<evidence type="ECO:0000256" key="3">
    <source>
        <dbReference type="SAM" id="Phobius"/>
    </source>
</evidence>
<evidence type="ECO:0000256" key="1">
    <source>
        <dbReference type="ARBA" id="ARBA00006432"/>
    </source>
</evidence>
<keyword evidence="3" id="KW-1133">Transmembrane helix</keyword>
<dbReference type="GO" id="GO:0031956">
    <property type="term" value="F:medium-chain fatty acid-CoA ligase activity"/>
    <property type="evidence" value="ECO:0007669"/>
    <property type="project" value="TreeGrafter"/>
</dbReference>
<dbReference type="OrthoDB" id="9778383at2"/>
<evidence type="ECO:0000259" key="5">
    <source>
        <dbReference type="Pfam" id="PF13193"/>
    </source>
</evidence>
<dbReference type="AlphaFoldDB" id="A0A5R9G478"/>
<dbReference type="GO" id="GO:0006631">
    <property type="term" value="P:fatty acid metabolic process"/>
    <property type="evidence" value="ECO:0007669"/>
    <property type="project" value="TreeGrafter"/>
</dbReference>
<protein>
    <submittedName>
        <fullName evidence="6">AMP-dependent synthetase</fullName>
    </submittedName>
</protein>
<organism evidence="6 7">
    <name type="scientific">Paenibacillus antri</name>
    <dbReference type="NCBI Taxonomy" id="2582848"/>
    <lineage>
        <taxon>Bacteria</taxon>
        <taxon>Bacillati</taxon>
        <taxon>Bacillota</taxon>
        <taxon>Bacilli</taxon>
        <taxon>Bacillales</taxon>
        <taxon>Paenibacillaceae</taxon>
        <taxon>Paenibacillus</taxon>
    </lineage>
</organism>
<keyword evidence="7" id="KW-1185">Reference proteome</keyword>
<dbReference type="Pfam" id="PF13193">
    <property type="entry name" value="AMP-binding_C"/>
    <property type="match status" value="1"/>
</dbReference>
<dbReference type="Gene3D" id="3.30.300.30">
    <property type="match status" value="1"/>
</dbReference>
<dbReference type="PANTHER" id="PTHR43201">
    <property type="entry name" value="ACYL-COA SYNTHETASE"/>
    <property type="match status" value="1"/>
</dbReference>
<comment type="similarity">
    <text evidence="1">Belongs to the ATP-dependent AMP-binding enzyme family.</text>
</comment>
<accession>A0A5R9G478</accession>
<evidence type="ECO:0000313" key="7">
    <source>
        <dbReference type="Proteomes" id="UP000309676"/>
    </source>
</evidence>
<dbReference type="Gene3D" id="3.40.50.12780">
    <property type="entry name" value="N-terminal domain of ligase-like"/>
    <property type="match status" value="1"/>
</dbReference>
<dbReference type="Pfam" id="PF00501">
    <property type="entry name" value="AMP-binding"/>
    <property type="match status" value="1"/>
</dbReference>
<dbReference type="CDD" id="cd04433">
    <property type="entry name" value="AFD_class_I"/>
    <property type="match status" value="1"/>
</dbReference>
<feature type="domain" description="AMP-binding enzyme C-terminal" evidence="5">
    <location>
        <begin position="419"/>
        <end position="494"/>
    </location>
</feature>
<evidence type="ECO:0000313" key="6">
    <source>
        <dbReference type="EMBL" id="TLS48308.1"/>
    </source>
</evidence>
<proteinExistence type="inferred from homology"/>
<name>A0A5R9G478_9BACL</name>
<keyword evidence="3" id="KW-0812">Transmembrane</keyword>
<comment type="caution">
    <text evidence="6">The sequence shown here is derived from an EMBL/GenBank/DDBJ whole genome shotgun (WGS) entry which is preliminary data.</text>
</comment>
<reference evidence="6 7" key="1">
    <citation type="submission" date="2019-05" db="EMBL/GenBank/DDBJ databases">
        <authorList>
            <person name="Narsing Rao M.P."/>
            <person name="Li W.J."/>
        </authorList>
    </citation>
    <scope>NUCLEOTIDE SEQUENCE [LARGE SCALE GENOMIC DNA]</scope>
    <source>
        <strain evidence="6 7">SYSU_K30003</strain>
    </source>
</reference>